<dbReference type="PANTHER" id="PTHR28014:SF1">
    <property type="entry name" value="NEGATIVE REGULATOR OF RAS-CAMP PATHWAY"/>
    <property type="match status" value="1"/>
</dbReference>
<dbReference type="EMBL" id="LFWA01000005">
    <property type="protein sequence ID" value="KTW31280.1"/>
    <property type="molecule type" value="Genomic_DNA"/>
</dbReference>
<accession>A0A0W4ZSD3</accession>
<sequence length="512" mass="57933">MSPKFFQDPVLSLASNSIGKLNTLDADSLWCIWMVFTKCAENLENGRRLENLSWRLWRRTAFFLHNTPSMLEESDLHKELPKFIKDKNLDVPELSVSVDSVSSIDEHEIKGKIANYHTSNVPVLLPAPSKKQNTIRCVSPNQFQKIITNLMPFNIEVGKGKNVDNKGILTSHLYEKNTSETPKENQVHSSISNDLQQEYSCQVSLLSSSIDTSFSTEAEPPQLSKKHSKSAKIVNTSKPYVNRISNNTIQHHHTQIQEPSEKPDKMFFIQETLPVESFIEDVSKSEFKSIKLKQSSHQPAKSEKHISFRKLTIAPSELSKNELSDCNSYNSLDDNDWDSVYDSSDFSSTNEKPIFQKISTCSSQPQLQSRRSLLSCMLQSKSGKTLANSGSKSSPAIALSQASASPVIPKQTTYNQHPIMDHVSNTSFNVISPNVISPQMIRRNMFATELSESLCRNLLWERQQRSAAIFNTLKYHNTVHDTANVDRLSVQTRKEGYDFFDDTDYGYHAAGW</sequence>
<gene>
    <name evidence="3" type="ORF">T551_01352</name>
</gene>
<dbReference type="STRING" id="1408657.A0A0W4ZSD3"/>
<dbReference type="InterPro" id="IPR021711">
    <property type="entry name" value="DUF3295"/>
</dbReference>
<keyword evidence="4" id="KW-1185">Reference proteome</keyword>
<feature type="domain" description="DUF3295" evidence="2">
    <location>
        <begin position="90"/>
        <end position="512"/>
    </location>
</feature>
<dbReference type="InterPro" id="IPR053043">
    <property type="entry name" value="Ras-cAMP_regulatory"/>
</dbReference>
<feature type="domain" description="Nitrogen regulatory protein areA GATA-like" evidence="1">
    <location>
        <begin position="32"/>
        <end position="57"/>
    </location>
</feature>
<dbReference type="RefSeq" id="XP_018230270.1">
    <property type="nucleotide sequence ID" value="XM_018373615.1"/>
</dbReference>
<proteinExistence type="predicted"/>
<evidence type="ECO:0000313" key="4">
    <source>
        <dbReference type="Proteomes" id="UP000053447"/>
    </source>
</evidence>
<organism evidence="3 4">
    <name type="scientific">Pneumocystis jirovecii (strain RU7)</name>
    <name type="common">Human pneumocystis pneumonia agent</name>
    <dbReference type="NCBI Taxonomy" id="1408657"/>
    <lineage>
        <taxon>Eukaryota</taxon>
        <taxon>Fungi</taxon>
        <taxon>Dikarya</taxon>
        <taxon>Ascomycota</taxon>
        <taxon>Taphrinomycotina</taxon>
        <taxon>Pneumocystomycetes</taxon>
        <taxon>Pneumocystaceae</taxon>
        <taxon>Pneumocystis</taxon>
    </lineage>
</organism>
<dbReference type="Pfam" id="PF11702">
    <property type="entry name" value="DUF3295"/>
    <property type="match status" value="1"/>
</dbReference>
<name>A0A0W4ZSD3_PNEJ7</name>
<dbReference type="Proteomes" id="UP000053447">
    <property type="component" value="Unassembled WGS sequence"/>
</dbReference>
<dbReference type="GO" id="GO:0031930">
    <property type="term" value="P:mitochondria-nucleus signaling pathway"/>
    <property type="evidence" value="ECO:0007669"/>
    <property type="project" value="TreeGrafter"/>
</dbReference>
<dbReference type="Pfam" id="PF08550">
    <property type="entry name" value="GATA_AreA"/>
    <property type="match status" value="1"/>
</dbReference>
<evidence type="ECO:0000259" key="2">
    <source>
        <dbReference type="Pfam" id="PF11702"/>
    </source>
</evidence>
<evidence type="ECO:0000259" key="1">
    <source>
        <dbReference type="Pfam" id="PF08550"/>
    </source>
</evidence>
<dbReference type="VEuPathDB" id="FungiDB:T551_01352"/>
<reference evidence="4" key="1">
    <citation type="journal article" date="2016" name="Nat. Commun.">
        <title>Genome analysis of three Pneumocystis species reveals adaptation mechanisms to life exclusively in mammalian hosts.</title>
        <authorList>
            <person name="Ma L."/>
            <person name="Chen Z."/>
            <person name="Huang D.W."/>
            <person name="Kutty G."/>
            <person name="Ishihara M."/>
            <person name="Wang H."/>
            <person name="Abouelleil A."/>
            <person name="Bishop L."/>
            <person name="Davey E."/>
            <person name="Deng R."/>
            <person name="Deng X."/>
            <person name="Fan L."/>
            <person name="Fantoni G."/>
            <person name="Fitzgerald M."/>
            <person name="Gogineni E."/>
            <person name="Goldberg J.M."/>
            <person name="Handley G."/>
            <person name="Hu X."/>
            <person name="Huber C."/>
            <person name="Jiao X."/>
            <person name="Jones K."/>
            <person name="Levin J.Z."/>
            <person name="Liu Y."/>
            <person name="Macdonald P."/>
            <person name="Melnikov A."/>
            <person name="Raley C."/>
            <person name="Sassi M."/>
            <person name="Sherman B.T."/>
            <person name="Song X."/>
            <person name="Sykes S."/>
            <person name="Tran B."/>
            <person name="Walsh L."/>
            <person name="Xia Y."/>
            <person name="Yang J."/>
            <person name="Young S."/>
            <person name="Zeng Q."/>
            <person name="Zheng X."/>
            <person name="Stephens R."/>
            <person name="Nusbaum C."/>
            <person name="Birren B.W."/>
            <person name="Azadi P."/>
            <person name="Lempicki R.A."/>
            <person name="Cuomo C.A."/>
            <person name="Kovacs J.A."/>
        </authorList>
    </citation>
    <scope>NUCLEOTIDE SEQUENCE [LARGE SCALE GENOMIC DNA]</scope>
    <source>
        <strain evidence="4">RU7</strain>
    </source>
</reference>
<dbReference type="GO" id="GO:0000122">
    <property type="term" value="P:negative regulation of transcription by RNA polymerase II"/>
    <property type="evidence" value="ECO:0007669"/>
    <property type="project" value="TreeGrafter"/>
</dbReference>
<dbReference type="GeneID" id="28939870"/>
<comment type="caution">
    <text evidence="3">The sequence shown here is derived from an EMBL/GenBank/DDBJ whole genome shotgun (WGS) entry which is preliminary data.</text>
</comment>
<protein>
    <submittedName>
        <fullName evidence="3">Uncharacterized protein</fullName>
    </submittedName>
</protein>
<dbReference type="PANTHER" id="PTHR28014">
    <property type="entry name" value="NEGATIVE REGULATOR OF RAS-CAMP PATHWAY"/>
    <property type="match status" value="1"/>
</dbReference>
<dbReference type="OrthoDB" id="5054775at2759"/>
<dbReference type="eggNOG" id="ENOG502SAS5">
    <property type="taxonomic scope" value="Eukaryota"/>
</dbReference>
<dbReference type="AlphaFoldDB" id="A0A0W4ZSD3"/>
<dbReference type="GO" id="GO:0006808">
    <property type="term" value="P:regulation of nitrogen utilization"/>
    <property type="evidence" value="ECO:0007669"/>
    <property type="project" value="TreeGrafter"/>
</dbReference>
<dbReference type="InterPro" id="IPR013860">
    <property type="entry name" value="AreA_GATA"/>
</dbReference>
<dbReference type="GO" id="GO:0005737">
    <property type="term" value="C:cytoplasm"/>
    <property type="evidence" value="ECO:0007669"/>
    <property type="project" value="TreeGrafter"/>
</dbReference>
<evidence type="ECO:0000313" key="3">
    <source>
        <dbReference type="EMBL" id="KTW31280.1"/>
    </source>
</evidence>